<feature type="transmembrane region" description="Helical" evidence="1">
    <location>
        <begin position="39"/>
        <end position="58"/>
    </location>
</feature>
<dbReference type="RefSeq" id="WP_182544384.1">
    <property type="nucleotide sequence ID" value="NZ_JACGWZ010000003.1"/>
</dbReference>
<keyword evidence="1" id="KW-0812">Transmembrane</keyword>
<sequence>MYWPPDKHPPGSRIRLNIGLALNAGLLLVVNLLDVSLTVVLALFIGVATPYAAYVFWWQREQQRSANRGRAQDERSG</sequence>
<dbReference type="EMBL" id="JACGWZ010000003">
    <property type="protein sequence ID" value="MBA8825159.1"/>
    <property type="molecule type" value="Genomic_DNA"/>
</dbReference>
<reference evidence="2 3" key="1">
    <citation type="submission" date="2020-07" db="EMBL/GenBank/DDBJ databases">
        <title>Sequencing the genomes of 1000 actinobacteria strains.</title>
        <authorList>
            <person name="Klenk H.-P."/>
        </authorList>
    </citation>
    <scope>NUCLEOTIDE SEQUENCE [LARGE SCALE GENOMIC DNA]</scope>
    <source>
        <strain evidence="2 3">DSM 45975</strain>
    </source>
</reference>
<evidence type="ECO:0000256" key="1">
    <source>
        <dbReference type="SAM" id="Phobius"/>
    </source>
</evidence>
<evidence type="ECO:0000313" key="3">
    <source>
        <dbReference type="Proteomes" id="UP000569329"/>
    </source>
</evidence>
<dbReference type="Proteomes" id="UP000569329">
    <property type="component" value="Unassembled WGS sequence"/>
</dbReference>
<dbReference type="AlphaFoldDB" id="A0A839DWM3"/>
<evidence type="ECO:0000313" key="2">
    <source>
        <dbReference type="EMBL" id="MBA8825159.1"/>
    </source>
</evidence>
<organism evidence="2 3">
    <name type="scientific">Halosaccharopolyspora lacisalsi</name>
    <dbReference type="NCBI Taxonomy" id="1000566"/>
    <lineage>
        <taxon>Bacteria</taxon>
        <taxon>Bacillati</taxon>
        <taxon>Actinomycetota</taxon>
        <taxon>Actinomycetes</taxon>
        <taxon>Pseudonocardiales</taxon>
        <taxon>Pseudonocardiaceae</taxon>
        <taxon>Halosaccharopolyspora</taxon>
    </lineage>
</organism>
<gene>
    <name evidence="2" type="ORF">FHX42_002510</name>
</gene>
<keyword evidence="1" id="KW-0472">Membrane</keyword>
<protein>
    <submittedName>
        <fullName evidence="2">Flp pilus assembly protein TadB</fullName>
    </submittedName>
</protein>
<proteinExistence type="predicted"/>
<name>A0A839DWM3_9PSEU</name>
<accession>A0A839DWM3</accession>
<keyword evidence="1" id="KW-1133">Transmembrane helix</keyword>
<comment type="caution">
    <text evidence="2">The sequence shown here is derived from an EMBL/GenBank/DDBJ whole genome shotgun (WGS) entry which is preliminary data.</text>
</comment>
<keyword evidence="3" id="KW-1185">Reference proteome</keyword>